<accession>A0ACD1AHR4</accession>
<organism evidence="1 2">
    <name type="scientific">Anoxybacterium hadale</name>
    <dbReference type="NCBI Taxonomy" id="3408580"/>
    <lineage>
        <taxon>Bacteria</taxon>
        <taxon>Bacillati</taxon>
        <taxon>Bacillota</taxon>
        <taxon>Clostridia</taxon>
        <taxon>Peptostreptococcales</taxon>
        <taxon>Anaerovoracaceae</taxon>
        <taxon>Anoxybacterium</taxon>
    </lineage>
</organism>
<protein>
    <submittedName>
        <fullName evidence="1">Aldo/keto reductase</fullName>
    </submittedName>
</protein>
<sequence>MQYRVMGKTGDRISVLGYGCMRFPKLNGKIDEERTKRQIYTAIEAGVNYFDTAYIYPSSETVLGNVLAGGYREKVMIASKIPPLLVHSVKDMENILETQLKRLKTDYIDYYLVHSLNSKEGWDRMKRLGIESFLEKAKQEGRIRRIGFSYHGEGRDFKDIVDDYPWDFCQIQYNYMDENAQAGREGLMHAAAKGLGISVMEPLRGGLLAAQMPEHIDAIWKNSGIGGTPAEWALRWVWNHPEVTVLLSGMNEEAQLSENLRVADSSVPGSLTEKQKECIDAVKKALNEKLKVGCTGCGYCMPCPAGVNIPVCFSYYNDKSIYEDKTVGMQYMGMLAGMDGGKPSYASLCKDCGKCERHCPQNIPIRAHLKDVSKSMEPFYFKPVAGVLGGYYKLRGRFVSKGKK</sequence>
<proteinExistence type="predicted"/>
<dbReference type="EMBL" id="CP042469">
    <property type="protein sequence ID" value="QOX65885.1"/>
    <property type="molecule type" value="Genomic_DNA"/>
</dbReference>
<evidence type="ECO:0000313" key="2">
    <source>
        <dbReference type="Proteomes" id="UP000594014"/>
    </source>
</evidence>
<dbReference type="Proteomes" id="UP000594014">
    <property type="component" value="Chromosome"/>
</dbReference>
<keyword evidence="2" id="KW-1185">Reference proteome</keyword>
<evidence type="ECO:0000313" key="1">
    <source>
        <dbReference type="EMBL" id="QOX65885.1"/>
    </source>
</evidence>
<name>A0ACD1AHR4_9FIRM</name>
<reference evidence="1" key="1">
    <citation type="submission" date="2019-08" db="EMBL/GenBank/DDBJ databases">
        <title>Genome sequence of Clostridiales bacterium MT110.</title>
        <authorList>
            <person name="Cao J."/>
        </authorList>
    </citation>
    <scope>NUCLEOTIDE SEQUENCE</scope>
    <source>
        <strain evidence="1">MT110</strain>
    </source>
</reference>
<gene>
    <name evidence="1" type="ORF">FRZ06_09085</name>
</gene>